<reference evidence="16 17" key="1">
    <citation type="journal article" date="2018" name="Microbiome">
        <title>Fine metagenomic profile of the Mediterranean stratified and mixed water columns revealed by assembly and recruitment.</title>
        <authorList>
            <person name="Haro-Moreno J.M."/>
            <person name="Lopez-Perez M."/>
            <person name="De La Torre J.R."/>
            <person name="Picazo A."/>
            <person name="Camacho A."/>
            <person name="Rodriguez-Valera F."/>
        </authorList>
    </citation>
    <scope>NUCLEOTIDE SEQUENCE [LARGE SCALE GENOMIC DNA]</scope>
    <source>
        <strain evidence="16">MED-G82</strain>
    </source>
</reference>
<dbReference type="UniPathway" id="UPA00075">
    <property type="reaction ID" value="UER00336"/>
</dbReference>
<dbReference type="PRINTS" id="PR00149">
    <property type="entry name" value="FUMRATELYASE"/>
</dbReference>
<comment type="catalytic activity">
    <reaction evidence="11">
        <text>N(6)-(1,2-dicarboxyethyl)-AMP = fumarate + AMP</text>
        <dbReference type="Rhea" id="RHEA:16853"/>
        <dbReference type="ChEBI" id="CHEBI:29806"/>
        <dbReference type="ChEBI" id="CHEBI:57567"/>
        <dbReference type="ChEBI" id="CHEBI:456215"/>
        <dbReference type="EC" id="4.3.2.2"/>
    </reaction>
    <physiologicalReaction direction="left-to-right" evidence="11">
        <dbReference type="Rhea" id="RHEA:16854"/>
    </physiologicalReaction>
</comment>
<evidence type="ECO:0000313" key="16">
    <source>
        <dbReference type="EMBL" id="RCL40526.1"/>
    </source>
</evidence>
<gene>
    <name evidence="16" type="ORF">DBW96_03415</name>
</gene>
<evidence type="ECO:0000256" key="7">
    <source>
        <dbReference type="ARBA" id="ARBA00023239"/>
    </source>
</evidence>
<dbReference type="NCBIfam" id="NF006764">
    <property type="entry name" value="PRK09285.1"/>
    <property type="match status" value="1"/>
</dbReference>
<dbReference type="Gene3D" id="1.10.275.10">
    <property type="entry name" value="Fumarase/aspartase (N-terminal domain)"/>
    <property type="match status" value="1"/>
</dbReference>
<dbReference type="PANTHER" id="PTHR43411:SF1">
    <property type="entry name" value="ADENYLOSUCCINATE LYASE"/>
    <property type="match status" value="1"/>
</dbReference>
<dbReference type="EC" id="4.3.2.2" evidence="4 12"/>
<dbReference type="InterPro" id="IPR047136">
    <property type="entry name" value="PurB_bact"/>
</dbReference>
<evidence type="ECO:0000256" key="4">
    <source>
        <dbReference type="ARBA" id="ARBA00012339"/>
    </source>
</evidence>
<dbReference type="InterPro" id="IPR000362">
    <property type="entry name" value="Fumarate_lyase_fam"/>
</dbReference>
<evidence type="ECO:0000256" key="3">
    <source>
        <dbReference type="ARBA" id="ARBA00008273"/>
    </source>
</evidence>
<evidence type="ECO:0000259" key="15">
    <source>
        <dbReference type="Pfam" id="PF08328"/>
    </source>
</evidence>
<evidence type="ECO:0000256" key="8">
    <source>
        <dbReference type="ARBA" id="ARBA00024477"/>
    </source>
</evidence>
<evidence type="ECO:0000256" key="1">
    <source>
        <dbReference type="ARBA" id="ARBA00004706"/>
    </source>
</evidence>
<dbReference type="Gene3D" id="1.10.40.30">
    <property type="entry name" value="Fumarase/aspartase (C-terminal domain)"/>
    <property type="match status" value="1"/>
</dbReference>
<dbReference type="InterPro" id="IPR013539">
    <property type="entry name" value="PurB_C"/>
</dbReference>
<evidence type="ECO:0000313" key="17">
    <source>
        <dbReference type="Proteomes" id="UP000253307"/>
    </source>
</evidence>
<comment type="caution">
    <text evidence="16">The sequence shown here is derived from an EMBL/GenBank/DDBJ whole genome shotgun (WGS) entry which is preliminary data.</text>
</comment>
<dbReference type="Gene3D" id="1.20.200.10">
    <property type="entry name" value="Fumarase/aspartase (Central domain)"/>
    <property type="match status" value="1"/>
</dbReference>
<comment type="function">
    <text evidence="9">Catalyzes two reactions in de novo purine nucleotide biosynthesis. Catalyzes the breakdown of 5-aminoimidazole- (N-succinylocarboxamide) ribotide (SAICAR or 2-[5-amino-1-(5-phospho-beta-D-ribosyl)imidazole-4-carboxamido]succinate) to 5-aminoimidazole-4-carboxamide ribotide (AICAR or 5-amino-1-(5-phospho-beta-D-ribosyl)imidazole-4-carboxamide) and fumarate, and of adenylosuccinate (ADS or N(6)-(1,2-dicarboxyethyl)-AMP) to adenosine monophosphate (AMP) and fumarate.</text>
</comment>
<keyword evidence="7 13" id="KW-0456">Lyase</keyword>
<comment type="pathway">
    <text evidence="1 13">Purine metabolism; IMP biosynthesis via de novo pathway; 5-amino-1-(5-phospho-D-ribosyl)imidazole-4-carboxamide from 5-amino-1-(5-phospho-D-ribosyl)imidazole-4-carboxylate: step 2/2.</text>
</comment>
<dbReference type="InterPro" id="IPR020557">
    <property type="entry name" value="Fumarate_lyase_CS"/>
</dbReference>
<evidence type="ECO:0000256" key="9">
    <source>
        <dbReference type="ARBA" id="ARBA00025012"/>
    </source>
</evidence>
<dbReference type="GO" id="GO:0006189">
    <property type="term" value="P:'de novo' IMP biosynthetic process"/>
    <property type="evidence" value="ECO:0007669"/>
    <property type="project" value="UniProtKB-UniPathway"/>
</dbReference>
<dbReference type="AlphaFoldDB" id="A0A368BUY3"/>
<dbReference type="InterPro" id="IPR004769">
    <property type="entry name" value="Pur_lyase"/>
</dbReference>
<dbReference type="Pfam" id="PF08328">
    <property type="entry name" value="ASL_C"/>
    <property type="match status" value="1"/>
</dbReference>
<dbReference type="InterPro" id="IPR024083">
    <property type="entry name" value="Fumarase/histidase_N"/>
</dbReference>
<dbReference type="InterPro" id="IPR022761">
    <property type="entry name" value="Fumarate_lyase_N"/>
</dbReference>
<dbReference type="GO" id="GO:0070626">
    <property type="term" value="F:(S)-2-(5-amino-1-(5-phospho-D-ribosyl)imidazole-4-carboxamido) succinate lyase (fumarate-forming) activity"/>
    <property type="evidence" value="ECO:0007669"/>
    <property type="project" value="RHEA"/>
</dbReference>
<feature type="domain" description="Fumarate lyase N-terminal" evidence="14">
    <location>
        <begin position="58"/>
        <end position="309"/>
    </location>
</feature>
<comment type="catalytic activity">
    <reaction evidence="8">
        <text>(2S)-2-[5-amino-1-(5-phospho-beta-D-ribosyl)imidazole-4-carboxamido]succinate = 5-amino-1-(5-phospho-beta-D-ribosyl)imidazole-4-carboxamide + fumarate</text>
        <dbReference type="Rhea" id="RHEA:23920"/>
        <dbReference type="ChEBI" id="CHEBI:29806"/>
        <dbReference type="ChEBI" id="CHEBI:58443"/>
        <dbReference type="ChEBI" id="CHEBI:58475"/>
        <dbReference type="EC" id="4.3.2.2"/>
    </reaction>
    <physiologicalReaction direction="left-to-right" evidence="8">
        <dbReference type="Rhea" id="RHEA:23921"/>
    </physiologicalReaction>
</comment>
<evidence type="ECO:0000256" key="11">
    <source>
        <dbReference type="ARBA" id="ARBA00049115"/>
    </source>
</evidence>
<dbReference type="UniPathway" id="UPA00074">
    <property type="reaction ID" value="UER00132"/>
</dbReference>
<comment type="similarity">
    <text evidence="3 13">Belongs to the lyase 1 family. Adenylosuccinate lyase subfamily.</text>
</comment>
<dbReference type="EMBL" id="QOPE01000025">
    <property type="protein sequence ID" value="RCL40526.1"/>
    <property type="molecule type" value="Genomic_DNA"/>
</dbReference>
<keyword evidence="6 13" id="KW-0658">Purine biosynthesis</keyword>
<dbReference type="GO" id="GO:0044208">
    <property type="term" value="P:'de novo' AMP biosynthetic process"/>
    <property type="evidence" value="ECO:0007669"/>
    <property type="project" value="UniProtKB-UniPathway"/>
</dbReference>
<accession>A0A368BUY3</accession>
<sequence length="448" mass="51245">MSKLDSSISPLDSRYAAKIIPIAKFFSESYLNKTRYEIELMWLIYITKKLPSYFGKLSQANEKKLLKLVNDFTKLDAKRAKTIEKKTNHDVKAIEYLIREKLNKHPSLKNFKKYIHFGLTSEDINSTSYAQIINNAKDEYLEKILELKKILKSKSSAWKASPFLSRTHGQAASPSTFGKEINVFLSRLDNEIKTLKSIKVKGKWGGATGNFHTLVLIDEKKNWINFIKGFFKFIKTPLNTLTTQIEPHDCIAELSHSIVRINNVLIDMNRDIWMYIYNDLFKLKVIKGEVGSSTMPHKVNPIDFENSEGNLELSNALFTFFGDKLSKSRLQRDLSDSTVLRNIGMPFGHSYLAIQSLIKGFSKLEVNKEQSLKELNNNWQILGEAIQTVMKLEGYDDAYEIIKDLTRGELLTENSYKSLINSLDISIKSKSKLLKLTPATYIGLSKSI</sequence>
<comment type="pathway">
    <text evidence="2 13">Purine metabolism; AMP biosynthesis via de novo pathway; AMP from IMP: step 2/2.</text>
</comment>
<proteinExistence type="inferred from homology"/>
<evidence type="ECO:0000256" key="10">
    <source>
        <dbReference type="ARBA" id="ARBA00030717"/>
    </source>
</evidence>
<evidence type="ECO:0000256" key="12">
    <source>
        <dbReference type="NCBIfam" id="TIGR00928"/>
    </source>
</evidence>
<evidence type="ECO:0000256" key="5">
    <source>
        <dbReference type="ARBA" id="ARBA00017058"/>
    </source>
</evidence>
<evidence type="ECO:0000259" key="14">
    <source>
        <dbReference type="Pfam" id="PF00206"/>
    </source>
</evidence>
<name>A0A368BUY3_9GAMM</name>
<dbReference type="PROSITE" id="PS00163">
    <property type="entry name" value="FUMARATE_LYASES"/>
    <property type="match status" value="1"/>
</dbReference>
<evidence type="ECO:0000256" key="13">
    <source>
        <dbReference type="RuleBase" id="RU361172"/>
    </source>
</evidence>
<protein>
    <recommendedName>
        <fullName evidence="5 12">Adenylosuccinate lyase</fullName>
        <shortName evidence="13">ASL</shortName>
        <ecNumber evidence="4 12">4.3.2.2</ecNumber>
    </recommendedName>
    <alternativeName>
        <fullName evidence="10 13">Adenylosuccinase</fullName>
    </alternativeName>
</protein>
<feature type="domain" description="Adenylosuccinate lyase PurB C-terminal" evidence="15">
    <location>
        <begin position="328"/>
        <end position="442"/>
    </location>
</feature>
<evidence type="ECO:0000256" key="2">
    <source>
        <dbReference type="ARBA" id="ARBA00004734"/>
    </source>
</evidence>
<dbReference type="PANTHER" id="PTHR43411">
    <property type="entry name" value="ADENYLOSUCCINATE LYASE"/>
    <property type="match status" value="1"/>
</dbReference>
<dbReference type="NCBIfam" id="TIGR00928">
    <property type="entry name" value="purB"/>
    <property type="match status" value="1"/>
</dbReference>
<dbReference type="SUPFAM" id="SSF48557">
    <property type="entry name" value="L-aspartase-like"/>
    <property type="match status" value="1"/>
</dbReference>
<evidence type="ECO:0000256" key="6">
    <source>
        <dbReference type="ARBA" id="ARBA00022755"/>
    </source>
</evidence>
<dbReference type="Proteomes" id="UP000253307">
    <property type="component" value="Unassembled WGS sequence"/>
</dbReference>
<dbReference type="InterPro" id="IPR008948">
    <property type="entry name" value="L-Aspartase-like"/>
</dbReference>
<dbReference type="GO" id="GO:0004018">
    <property type="term" value="F:N6-(1,2-dicarboxyethyl)AMP AMP-lyase (fumarate-forming) activity"/>
    <property type="evidence" value="ECO:0007669"/>
    <property type="project" value="UniProtKB-UniRule"/>
</dbReference>
<organism evidence="16 17">
    <name type="scientific">SAR86 cluster bacterium</name>
    <dbReference type="NCBI Taxonomy" id="2030880"/>
    <lineage>
        <taxon>Bacteria</taxon>
        <taxon>Pseudomonadati</taxon>
        <taxon>Pseudomonadota</taxon>
        <taxon>Gammaproteobacteria</taxon>
        <taxon>SAR86 cluster</taxon>
    </lineage>
</organism>
<dbReference type="Pfam" id="PF00206">
    <property type="entry name" value="Lyase_1"/>
    <property type="match status" value="1"/>
</dbReference>